<proteinExistence type="predicted"/>
<keyword evidence="5" id="KW-0175">Coiled coil</keyword>
<gene>
    <name evidence="8" type="ORF">HA482_12640</name>
</gene>
<comment type="subcellular location">
    <subcellularLocation>
        <location evidence="1">Membrane</location>
        <topology evidence="1">Single-pass membrane protein</topology>
    </subcellularLocation>
</comment>
<evidence type="ECO:0000256" key="4">
    <source>
        <dbReference type="ARBA" id="ARBA00023136"/>
    </source>
</evidence>
<keyword evidence="9" id="KW-1185">Reference proteome</keyword>
<dbReference type="PANTHER" id="PTHR30386:SF26">
    <property type="entry name" value="TRANSPORT PROTEIN COMB"/>
    <property type="match status" value="1"/>
</dbReference>
<dbReference type="EMBL" id="JAATTO010000015">
    <property type="protein sequence ID" value="MBC9979047.1"/>
    <property type="molecule type" value="Genomic_DNA"/>
</dbReference>
<reference evidence="8 9" key="1">
    <citation type="journal article" date="2020" name="Arch. Microbiol.">
        <title>Bradyrhizobium campsiandrae sp. nov., a nitrogen-fixing bacterial strain isolated from a native leguminous tree from the Amazon adapted to flooded conditions.</title>
        <authorList>
            <person name="Cabral Michel D."/>
            <person name="Martins da Costa E."/>
            <person name="Azarias Guimaraes A."/>
            <person name="Soares de Carvalho T."/>
            <person name="Santos de Castro Caputo P."/>
            <person name="Willems A."/>
            <person name="de Souza Moreira F.M."/>
        </authorList>
    </citation>
    <scope>NUCLEOTIDE SEQUENCE [LARGE SCALE GENOMIC DNA]</scope>
    <source>
        <strain evidence="9">INPA 384B</strain>
    </source>
</reference>
<dbReference type="Pfam" id="PF25954">
    <property type="entry name" value="Beta-barrel_RND_2"/>
    <property type="match status" value="1"/>
</dbReference>
<dbReference type="InterPro" id="IPR050739">
    <property type="entry name" value="MFP"/>
</dbReference>
<sequence length="355" mass="38968">MLLAGLGCVLVLVGGFYAIQWLRWRATHVSENDARVEGEVVTMASRLDGWLVARPVIEGDPVKKGQVVAQIDDRDARLRLHALEASLAAADAQIQQSIAQRDTTEKITGAAVDDAQAQIVAQEATVASAQHQLELAEVNFNREDQLLKSGNTPKKTWDEAQSTFLQRQDDRRQAEAQLLSHKAALESAQAQRGQLAVLDRQIDVQRQQRQTLAAQADQLRQEIADRRLVSPVDGMVDKTLAEVGNFVQAGQWVMMVHDPDNVWVEAEIKETAIGSVAVGQPVEVTVDAYPDLVLHGRVLRVGNAATNQFALLPSPNPSGNFTKITQRVPVRIALDRHDARLKPGLMVEVSIDVPH</sequence>
<dbReference type="SUPFAM" id="SSF111369">
    <property type="entry name" value="HlyD-like secretion proteins"/>
    <property type="match status" value="2"/>
</dbReference>
<evidence type="ECO:0000313" key="9">
    <source>
        <dbReference type="Proteomes" id="UP000639516"/>
    </source>
</evidence>
<name>A0ABR7U6J4_9BRAD</name>
<dbReference type="InterPro" id="IPR058625">
    <property type="entry name" value="MdtA-like_BSH"/>
</dbReference>
<dbReference type="Gene3D" id="2.40.30.170">
    <property type="match status" value="1"/>
</dbReference>
<protein>
    <submittedName>
        <fullName evidence="8">HlyD family secretion protein</fullName>
    </submittedName>
</protein>
<dbReference type="PRINTS" id="PR01490">
    <property type="entry name" value="RTXTOXIND"/>
</dbReference>
<accession>A0ABR7U6J4</accession>
<comment type="caution">
    <text evidence="8">The sequence shown here is derived from an EMBL/GenBank/DDBJ whole genome shotgun (WGS) entry which is preliminary data.</text>
</comment>
<evidence type="ECO:0000256" key="3">
    <source>
        <dbReference type="ARBA" id="ARBA00022989"/>
    </source>
</evidence>
<organism evidence="8 9">
    <name type="scientific">Bradyrhizobium campsiandrae</name>
    <dbReference type="NCBI Taxonomy" id="1729892"/>
    <lineage>
        <taxon>Bacteria</taxon>
        <taxon>Pseudomonadati</taxon>
        <taxon>Pseudomonadota</taxon>
        <taxon>Alphaproteobacteria</taxon>
        <taxon>Hyphomicrobiales</taxon>
        <taxon>Nitrobacteraceae</taxon>
        <taxon>Bradyrhizobium</taxon>
    </lineage>
</organism>
<dbReference type="Pfam" id="PF25917">
    <property type="entry name" value="BSH_RND"/>
    <property type="match status" value="1"/>
</dbReference>
<feature type="domain" description="Multidrug resistance protein MdtA-like barrel-sandwich hybrid" evidence="6">
    <location>
        <begin position="39"/>
        <end position="256"/>
    </location>
</feature>
<evidence type="ECO:0000259" key="6">
    <source>
        <dbReference type="Pfam" id="PF25917"/>
    </source>
</evidence>
<keyword evidence="2" id="KW-0812">Transmembrane</keyword>
<keyword evidence="3" id="KW-1133">Transmembrane helix</keyword>
<feature type="coiled-coil region" evidence="5">
    <location>
        <begin position="171"/>
        <end position="222"/>
    </location>
</feature>
<dbReference type="PANTHER" id="PTHR30386">
    <property type="entry name" value="MEMBRANE FUSION SUBUNIT OF EMRAB-TOLC MULTIDRUG EFFLUX PUMP"/>
    <property type="match status" value="1"/>
</dbReference>
<dbReference type="Proteomes" id="UP000639516">
    <property type="component" value="Unassembled WGS sequence"/>
</dbReference>
<evidence type="ECO:0000256" key="1">
    <source>
        <dbReference type="ARBA" id="ARBA00004167"/>
    </source>
</evidence>
<evidence type="ECO:0000313" key="8">
    <source>
        <dbReference type="EMBL" id="MBC9979047.1"/>
    </source>
</evidence>
<evidence type="ECO:0000256" key="5">
    <source>
        <dbReference type="SAM" id="Coils"/>
    </source>
</evidence>
<feature type="coiled-coil region" evidence="5">
    <location>
        <begin position="80"/>
        <end position="132"/>
    </location>
</feature>
<dbReference type="Gene3D" id="2.40.50.100">
    <property type="match status" value="1"/>
</dbReference>
<dbReference type="Gene3D" id="1.10.287.470">
    <property type="entry name" value="Helix hairpin bin"/>
    <property type="match status" value="2"/>
</dbReference>
<feature type="domain" description="CusB-like beta-barrel" evidence="7">
    <location>
        <begin position="261"/>
        <end position="351"/>
    </location>
</feature>
<evidence type="ECO:0000259" key="7">
    <source>
        <dbReference type="Pfam" id="PF25954"/>
    </source>
</evidence>
<keyword evidence="4" id="KW-0472">Membrane</keyword>
<dbReference type="InterPro" id="IPR058792">
    <property type="entry name" value="Beta-barrel_RND_2"/>
</dbReference>
<evidence type="ECO:0000256" key="2">
    <source>
        <dbReference type="ARBA" id="ARBA00022692"/>
    </source>
</evidence>